<sequence>MENHPPRCKYTVIFFFIIVSLFLGLISFILCIAAEIKRNKENDLRWNGKLCYLPTSQAFGLSIATLFCLSFAHIIGNYVLLRNSYSRWKNISKFKMPTTAKVLFLISWLSFGVVVILLIAATSMSRRQLYGKGWLNGECFLVKGGTYSGSAILILVTIGSLNGSAFSTLKSSQAHQDHKIHKVDYTKQPHFLC</sequence>
<evidence type="ECO:0000256" key="4">
    <source>
        <dbReference type="ARBA" id="ARBA00022989"/>
    </source>
</evidence>
<dbReference type="AlphaFoldDB" id="G7L7T9"/>
<evidence type="ECO:0000256" key="5">
    <source>
        <dbReference type="ARBA" id="ARBA00023136"/>
    </source>
</evidence>
<dbReference type="Proteomes" id="UP000265566">
    <property type="component" value="Chromosome 8"/>
</dbReference>
<feature type="transmembrane region" description="Helical" evidence="7">
    <location>
        <begin position="102"/>
        <end position="125"/>
    </location>
</feature>
<dbReference type="EMBL" id="PSQE01000008">
    <property type="protein sequence ID" value="RHN41786.1"/>
    <property type="molecule type" value="Genomic_DNA"/>
</dbReference>
<dbReference type="HOGENOM" id="CLU_110866_0_0_1"/>
<dbReference type="Proteomes" id="UP000002051">
    <property type="component" value="Chromosome 8"/>
</dbReference>
<dbReference type="PaxDb" id="3880-AET03491"/>
<evidence type="ECO:0000256" key="3">
    <source>
        <dbReference type="ARBA" id="ARBA00022729"/>
    </source>
</evidence>
<reference evidence="9" key="4">
    <citation type="journal article" date="2018" name="Nat. Plants">
        <title>Whole-genome landscape of Medicago truncatula symbiotic genes.</title>
        <authorList>
            <person name="Pecrix Y."/>
            <person name="Gamas P."/>
            <person name="Carrere S."/>
        </authorList>
    </citation>
    <scope>NUCLEOTIDE SEQUENCE</scope>
    <source>
        <tissue evidence="9">Leaves</tissue>
    </source>
</reference>
<feature type="transmembrane region" description="Helical" evidence="7">
    <location>
        <begin position="145"/>
        <end position="169"/>
    </location>
</feature>
<dbReference type="EnsemblPlants" id="AET03491">
    <property type="protein sequence ID" value="AET03491"/>
    <property type="gene ID" value="MTR_8g072220"/>
</dbReference>
<evidence type="ECO:0000313" key="8">
    <source>
        <dbReference type="EMBL" id="AET03491.1"/>
    </source>
</evidence>
<proteinExistence type="inferred from homology"/>
<keyword evidence="2 7" id="KW-0812">Transmembrane</keyword>
<feature type="transmembrane region" description="Helical" evidence="7">
    <location>
        <begin position="56"/>
        <end position="81"/>
    </location>
</feature>
<dbReference type="PANTHER" id="PTHR31769">
    <property type="entry name" value="OS07G0462200 PROTEIN-RELATED"/>
    <property type="match status" value="1"/>
</dbReference>
<dbReference type="Gramene" id="rna48146">
    <property type="protein sequence ID" value="RHN41786.1"/>
    <property type="gene ID" value="gene48146"/>
</dbReference>
<keyword evidence="5 7" id="KW-0472">Membrane</keyword>
<dbReference type="InterPro" id="IPR009606">
    <property type="entry name" value="DEAL/Modifying_wall_lignin1/2"/>
</dbReference>
<reference evidence="8 11" key="1">
    <citation type="journal article" date="2011" name="Nature">
        <title>The Medicago genome provides insight into the evolution of rhizobial symbioses.</title>
        <authorList>
            <person name="Young N.D."/>
            <person name="Debelle F."/>
            <person name="Oldroyd G.E."/>
            <person name="Geurts R."/>
            <person name="Cannon S.B."/>
            <person name="Udvardi M.K."/>
            <person name="Benedito V.A."/>
            <person name="Mayer K.F."/>
            <person name="Gouzy J."/>
            <person name="Schoof H."/>
            <person name="Van de Peer Y."/>
            <person name="Proost S."/>
            <person name="Cook D.R."/>
            <person name="Meyers B.C."/>
            <person name="Spannagl M."/>
            <person name="Cheung F."/>
            <person name="De Mita S."/>
            <person name="Krishnakumar V."/>
            <person name="Gundlach H."/>
            <person name="Zhou S."/>
            <person name="Mudge J."/>
            <person name="Bharti A.K."/>
            <person name="Murray J.D."/>
            <person name="Naoumkina M.A."/>
            <person name="Rosen B."/>
            <person name="Silverstein K.A."/>
            <person name="Tang H."/>
            <person name="Rombauts S."/>
            <person name="Zhao P.X."/>
            <person name="Zhou P."/>
            <person name="Barbe V."/>
            <person name="Bardou P."/>
            <person name="Bechner M."/>
            <person name="Bellec A."/>
            <person name="Berger A."/>
            <person name="Berges H."/>
            <person name="Bidwell S."/>
            <person name="Bisseling T."/>
            <person name="Choisne N."/>
            <person name="Couloux A."/>
            <person name="Denny R."/>
            <person name="Deshpande S."/>
            <person name="Dai X."/>
            <person name="Doyle J.J."/>
            <person name="Dudez A.M."/>
            <person name="Farmer A.D."/>
            <person name="Fouteau S."/>
            <person name="Franken C."/>
            <person name="Gibelin C."/>
            <person name="Gish J."/>
            <person name="Goldstein S."/>
            <person name="Gonzalez A.J."/>
            <person name="Green P.J."/>
            <person name="Hallab A."/>
            <person name="Hartog M."/>
            <person name="Hua A."/>
            <person name="Humphray S.J."/>
            <person name="Jeong D.H."/>
            <person name="Jing Y."/>
            <person name="Jocker A."/>
            <person name="Kenton S.M."/>
            <person name="Kim D.J."/>
            <person name="Klee K."/>
            <person name="Lai H."/>
            <person name="Lang C."/>
            <person name="Lin S."/>
            <person name="Macmil S.L."/>
            <person name="Magdelenat G."/>
            <person name="Matthews L."/>
            <person name="McCorrison J."/>
            <person name="Monaghan E.L."/>
            <person name="Mun J.H."/>
            <person name="Najar F.Z."/>
            <person name="Nicholson C."/>
            <person name="Noirot C."/>
            <person name="O'Bleness M."/>
            <person name="Paule C.R."/>
            <person name="Poulain J."/>
            <person name="Prion F."/>
            <person name="Qin B."/>
            <person name="Qu C."/>
            <person name="Retzel E.F."/>
            <person name="Riddle C."/>
            <person name="Sallet E."/>
            <person name="Samain S."/>
            <person name="Samson N."/>
            <person name="Sanders I."/>
            <person name="Saurat O."/>
            <person name="Scarpelli C."/>
            <person name="Schiex T."/>
            <person name="Segurens B."/>
            <person name="Severin A.J."/>
            <person name="Sherrier D.J."/>
            <person name="Shi R."/>
            <person name="Sims S."/>
            <person name="Singer S.R."/>
            <person name="Sinharoy S."/>
            <person name="Sterck L."/>
            <person name="Viollet A."/>
            <person name="Wang B.B."/>
            <person name="Wang K."/>
            <person name="Wang M."/>
            <person name="Wang X."/>
            <person name="Warfsmann J."/>
            <person name="Weissenbach J."/>
            <person name="White D.D."/>
            <person name="White J.D."/>
            <person name="Wiley G.B."/>
            <person name="Wincker P."/>
            <person name="Xing Y."/>
            <person name="Yang L."/>
            <person name="Yao Z."/>
            <person name="Ying F."/>
            <person name="Zhai J."/>
            <person name="Zhou L."/>
            <person name="Zuber A."/>
            <person name="Denarie J."/>
            <person name="Dixon R.A."/>
            <person name="May G.D."/>
            <person name="Schwartz D.C."/>
            <person name="Rogers J."/>
            <person name="Quetier F."/>
            <person name="Town C.D."/>
            <person name="Roe B.A."/>
        </authorList>
    </citation>
    <scope>NUCLEOTIDE SEQUENCE [LARGE SCALE GENOMIC DNA]</scope>
    <source>
        <strain evidence="8">A17</strain>
        <strain evidence="10 11">cv. Jemalong A17</strain>
    </source>
</reference>
<evidence type="ECO:0000256" key="2">
    <source>
        <dbReference type="ARBA" id="ARBA00022692"/>
    </source>
</evidence>
<organism evidence="8 11">
    <name type="scientific">Medicago truncatula</name>
    <name type="common">Barrel medic</name>
    <name type="synonym">Medicago tribuloides</name>
    <dbReference type="NCBI Taxonomy" id="3880"/>
    <lineage>
        <taxon>Eukaryota</taxon>
        <taxon>Viridiplantae</taxon>
        <taxon>Streptophyta</taxon>
        <taxon>Embryophyta</taxon>
        <taxon>Tracheophyta</taxon>
        <taxon>Spermatophyta</taxon>
        <taxon>Magnoliopsida</taxon>
        <taxon>eudicotyledons</taxon>
        <taxon>Gunneridae</taxon>
        <taxon>Pentapetalae</taxon>
        <taxon>rosids</taxon>
        <taxon>fabids</taxon>
        <taxon>Fabales</taxon>
        <taxon>Fabaceae</taxon>
        <taxon>Papilionoideae</taxon>
        <taxon>50 kb inversion clade</taxon>
        <taxon>NPAAA clade</taxon>
        <taxon>Hologalegina</taxon>
        <taxon>IRL clade</taxon>
        <taxon>Trifolieae</taxon>
        <taxon>Medicago</taxon>
    </lineage>
</organism>
<dbReference type="InterPro" id="IPR052222">
    <property type="entry name" value="DESIGUAL"/>
</dbReference>
<dbReference type="eggNOG" id="ENOG502S1EJ">
    <property type="taxonomic scope" value="Eukaryota"/>
</dbReference>
<evidence type="ECO:0000256" key="6">
    <source>
        <dbReference type="ARBA" id="ARBA00029467"/>
    </source>
</evidence>
<evidence type="ECO:0000313" key="10">
    <source>
        <dbReference type="EnsemblPlants" id="AET03491"/>
    </source>
</evidence>
<reference evidence="8 11" key="2">
    <citation type="journal article" date="2014" name="BMC Genomics">
        <title>An improved genome release (version Mt4.0) for the model legume Medicago truncatula.</title>
        <authorList>
            <person name="Tang H."/>
            <person name="Krishnakumar V."/>
            <person name="Bidwell S."/>
            <person name="Rosen B."/>
            <person name="Chan A."/>
            <person name="Zhou S."/>
            <person name="Gentzbittel L."/>
            <person name="Childs K.L."/>
            <person name="Yandell M."/>
            <person name="Gundlach H."/>
            <person name="Mayer K.F."/>
            <person name="Schwartz D.C."/>
            <person name="Town C.D."/>
        </authorList>
    </citation>
    <scope>GENOME REANNOTATION</scope>
    <source>
        <strain evidence="10 11">cv. Jemalong A17</strain>
    </source>
</reference>
<evidence type="ECO:0000313" key="9">
    <source>
        <dbReference type="EMBL" id="RHN41786.1"/>
    </source>
</evidence>
<comment type="similarity">
    <text evidence="6">Belongs to the DESIGUAL family.</text>
</comment>
<keyword evidence="3" id="KW-0732">Signal</keyword>
<keyword evidence="4 7" id="KW-1133">Transmembrane helix</keyword>
<accession>G7L7T9</accession>
<name>G7L7T9_MEDTR</name>
<dbReference type="GO" id="GO:0012505">
    <property type="term" value="C:endomembrane system"/>
    <property type="evidence" value="ECO:0007669"/>
    <property type="project" value="UniProtKB-SubCell"/>
</dbReference>
<feature type="transmembrane region" description="Helical" evidence="7">
    <location>
        <begin position="12"/>
        <end position="36"/>
    </location>
</feature>
<keyword evidence="11" id="KW-1185">Reference proteome</keyword>
<dbReference type="STRING" id="3880.G7L7T9"/>
<evidence type="ECO:0000313" key="11">
    <source>
        <dbReference type="Proteomes" id="UP000002051"/>
    </source>
</evidence>
<reference evidence="10" key="3">
    <citation type="submission" date="2015-04" db="UniProtKB">
        <authorList>
            <consortium name="EnsemblPlants"/>
        </authorList>
    </citation>
    <scope>IDENTIFICATION</scope>
    <source>
        <strain evidence="10">cv. Jemalong A17</strain>
    </source>
</reference>
<dbReference type="Pfam" id="PF06749">
    <property type="entry name" value="DUF1218"/>
    <property type="match status" value="1"/>
</dbReference>
<protein>
    <submittedName>
        <fullName evidence="8">Transmembrane protein, putative</fullName>
    </submittedName>
</protein>
<dbReference type="EMBL" id="CM001224">
    <property type="protein sequence ID" value="AET03491.1"/>
    <property type="molecule type" value="Genomic_DNA"/>
</dbReference>
<evidence type="ECO:0000256" key="1">
    <source>
        <dbReference type="ARBA" id="ARBA00004127"/>
    </source>
</evidence>
<dbReference type="OMA" id="KIAPVGC"/>
<evidence type="ECO:0000256" key="7">
    <source>
        <dbReference type="SAM" id="Phobius"/>
    </source>
</evidence>
<dbReference type="OrthoDB" id="1877293at2759"/>
<gene>
    <name evidence="10" type="primary">11423717</name>
    <name evidence="8" type="ordered locus">MTR_8g072220</name>
    <name evidence="9" type="ORF">MtrunA17_Chr8g0369771</name>
</gene>
<comment type="subcellular location">
    <subcellularLocation>
        <location evidence="1">Endomembrane system</location>
        <topology evidence="1">Multi-pass membrane protein</topology>
    </subcellularLocation>
</comment>
<dbReference type="KEGG" id="mtr:11423717"/>